<protein>
    <recommendedName>
        <fullName evidence="9">Penicillin amidase</fullName>
    </recommendedName>
</protein>
<evidence type="ECO:0000313" key="8">
    <source>
        <dbReference type="Proteomes" id="UP000239724"/>
    </source>
</evidence>
<keyword evidence="3" id="KW-0865">Zymogen</keyword>
<evidence type="ECO:0000256" key="2">
    <source>
        <dbReference type="ARBA" id="ARBA00022801"/>
    </source>
</evidence>
<proteinExistence type="inferred from homology"/>
<dbReference type="GO" id="GO:0046872">
    <property type="term" value="F:metal ion binding"/>
    <property type="evidence" value="ECO:0007669"/>
    <property type="project" value="UniProtKB-KW"/>
</dbReference>
<dbReference type="Proteomes" id="UP000239724">
    <property type="component" value="Unassembled WGS sequence"/>
</dbReference>
<feature type="binding site" evidence="5">
    <location>
        <position position="345"/>
    </location>
    <ligand>
        <name>Ca(2+)</name>
        <dbReference type="ChEBI" id="CHEBI:29108"/>
    </ligand>
</feature>
<keyword evidence="5" id="KW-0479">Metal-binding</keyword>
<dbReference type="Gene3D" id="1.10.1400.10">
    <property type="match status" value="1"/>
</dbReference>
<keyword evidence="2" id="KW-0378">Hydrolase</keyword>
<dbReference type="PIRSF" id="PIRSF001227">
    <property type="entry name" value="Pen_acylase"/>
    <property type="match status" value="1"/>
</dbReference>
<organism evidence="7 8">
    <name type="scientific">Rhodopila globiformis</name>
    <name type="common">Rhodopseudomonas globiformis</name>
    <dbReference type="NCBI Taxonomy" id="1071"/>
    <lineage>
        <taxon>Bacteria</taxon>
        <taxon>Pseudomonadati</taxon>
        <taxon>Pseudomonadota</taxon>
        <taxon>Alphaproteobacteria</taxon>
        <taxon>Acetobacterales</taxon>
        <taxon>Acetobacteraceae</taxon>
        <taxon>Rhodopila</taxon>
    </lineage>
</organism>
<feature type="binding site" evidence="5">
    <location>
        <position position="348"/>
    </location>
    <ligand>
        <name>Ca(2+)</name>
        <dbReference type="ChEBI" id="CHEBI:29108"/>
    </ligand>
</feature>
<dbReference type="InterPro" id="IPR029055">
    <property type="entry name" value="Ntn_hydrolases_N"/>
</dbReference>
<evidence type="ECO:0008006" key="9">
    <source>
        <dbReference type="Google" id="ProtNLM"/>
    </source>
</evidence>
<dbReference type="PANTHER" id="PTHR34218:SF4">
    <property type="entry name" value="ACYL-HOMOSERINE LACTONE ACYLASE QUIP"/>
    <property type="match status" value="1"/>
</dbReference>
<keyword evidence="6" id="KW-0812">Transmembrane</keyword>
<gene>
    <name evidence="7" type="ORF">CCS01_09785</name>
</gene>
<accession>A0A2S6NJ57</accession>
<dbReference type="InterPro" id="IPR043146">
    <property type="entry name" value="Penicillin_amidase_N_B-knob"/>
</dbReference>
<evidence type="ECO:0000313" key="7">
    <source>
        <dbReference type="EMBL" id="PPQ34727.1"/>
    </source>
</evidence>
<dbReference type="InterPro" id="IPR043147">
    <property type="entry name" value="Penicillin_amidase_A-knob"/>
</dbReference>
<keyword evidence="6" id="KW-1133">Transmembrane helix</keyword>
<keyword evidence="6" id="KW-0472">Membrane</keyword>
<dbReference type="Gene3D" id="1.10.439.10">
    <property type="entry name" value="Penicillin Amidohydrolase, domain 1"/>
    <property type="match status" value="1"/>
</dbReference>
<evidence type="ECO:0000256" key="5">
    <source>
        <dbReference type="PIRSR" id="PIRSR001227-2"/>
    </source>
</evidence>
<comment type="cofactor">
    <cofactor evidence="5">
        <name>Ca(2+)</name>
        <dbReference type="ChEBI" id="CHEBI:29108"/>
    </cofactor>
    <text evidence="5">Binds 1 Ca(2+) ion per dimer.</text>
</comment>
<dbReference type="EMBL" id="NHRY01000091">
    <property type="protein sequence ID" value="PPQ34727.1"/>
    <property type="molecule type" value="Genomic_DNA"/>
</dbReference>
<feature type="transmembrane region" description="Helical" evidence="6">
    <location>
        <begin position="31"/>
        <end position="54"/>
    </location>
</feature>
<dbReference type="Gene3D" id="2.30.120.10">
    <property type="match status" value="1"/>
</dbReference>
<dbReference type="InterPro" id="IPR002692">
    <property type="entry name" value="S45"/>
</dbReference>
<dbReference type="GO" id="GO:0016811">
    <property type="term" value="F:hydrolase activity, acting on carbon-nitrogen (but not peptide) bonds, in linear amides"/>
    <property type="evidence" value="ECO:0007669"/>
    <property type="project" value="InterPro"/>
</dbReference>
<keyword evidence="8" id="KW-1185">Reference proteome</keyword>
<dbReference type="SUPFAM" id="SSF56235">
    <property type="entry name" value="N-terminal nucleophile aminohydrolases (Ntn hydrolases)"/>
    <property type="match status" value="1"/>
</dbReference>
<dbReference type="AlphaFoldDB" id="A0A2S6NJ57"/>
<comment type="similarity">
    <text evidence="1">Belongs to the peptidase S45 family.</text>
</comment>
<sequence>MTEPGGFATSYFAPICHLPGMHRFFRRLRRVLAALAVLVLLVAAAIAGAIWWTLPGSSVDARIPGLSAPVDITYDADWVPRIHAASALDAAAALGYVHARDRMFQMELMRRAASGRLSEIAGPATLPIDRMMRTLGLRHHAVENLAALPADARAMLEAYARGVNAYIDRKGRFAAPEFLVLGAPEPWEPADSLLWAQTMGLWLSMNWRQEMARQAVAGRVPAPVLEQLWPRQPDVPLPSAMNKLPTRFAAAAARLLAVLPRFPAPYTLPQTASNEWAVDGRHTATGVPLLAGDPHLAFGFPGIWYLARIDTPGHVLAGATAPGVPFLVLGHNGHIAWTFTTTGADVQDVFVEKPVGRSEYQTPDGPKPFTLREERIGIRGEPDQLMLVRETRHGPVISDLDNPSGPILAVAMANLQPDNTAAAGLLALNRAQSVAEAGKAAAEISSPVQNLLVADAKTIGLFSTGRVPLRKAPENGLPVPGDGSHDWIGWASGDALPHYVAPASGRLVNANEPDWPADFPVPMAQDTFGDWRSQRIRQMLATTDRHTPADFAVMQLDVVDLFARKVLPALLAVTDLKGRALAAQAALRGWDGTAAMDQPAPLIFNAWMEAFYRAVLAHAGIPLTAGGPTADFLSYVLSPAGAHWCNNDCAPMLRSSLTDAVRELSSRFGTDVQAWRWGAAHQAVFANPLLRAIPVLGPLTTITIPSPGDDNTVDRGGMNAALQSVHGAAYRGVYDLANLDRSLFVITPGQSGNPFSSHARDFVLRWRDGATITLGPEAARTTGAVRLTP</sequence>
<evidence type="ECO:0000256" key="6">
    <source>
        <dbReference type="SAM" id="Phobius"/>
    </source>
</evidence>
<name>A0A2S6NJ57_RHOGL</name>
<dbReference type="InterPro" id="IPR014395">
    <property type="entry name" value="Pen/GL7ACA/AHL_acylase"/>
</dbReference>
<dbReference type="Pfam" id="PF01804">
    <property type="entry name" value="Penicil_amidase"/>
    <property type="match status" value="1"/>
</dbReference>
<dbReference type="PANTHER" id="PTHR34218">
    <property type="entry name" value="PEPTIDASE S45 PENICILLIN AMIDASE"/>
    <property type="match status" value="1"/>
</dbReference>
<dbReference type="Gene3D" id="3.60.20.10">
    <property type="entry name" value="Glutamine Phosphoribosylpyrophosphate, subunit 1, domain 1"/>
    <property type="match status" value="1"/>
</dbReference>
<evidence type="ECO:0000256" key="1">
    <source>
        <dbReference type="ARBA" id="ARBA00006586"/>
    </source>
</evidence>
<comment type="caution">
    <text evidence="7">The sequence shown here is derived from an EMBL/GenBank/DDBJ whole genome shotgun (WGS) entry which is preliminary data.</text>
</comment>
<evidence type="ECO:0000256" key="3">
    <source>
        <dbReference type="ARBA" id="ARBA00023145"/>
    </source>
</evidence>
<keyword evidence="5" id="KW-0106">Calcium</keyword>
<dbReference type="GO" id="GO:0017000">
    <property type="term" value="P:antibiotic biosynthetic process"/>
    <property type="evidence" value="ECO:0007669"/>
    <property type="project" value="InterPro"/>
</dbReference>
<dbReference type="InterPro" id="IPR023343">
    <property type="entry name" value="Penicillin_amidase_dom1"/>
</dbReference>
<reference evidence="7 8" key="1">
    <citation type="journal article" date="2018" name="Arch. Microbiol.">
        <title>New insights into the metabolic potential of the phototrophic purple bacterium Rhodopila globiformis DSM 161(T) from its draft genome sequence and evidence for a vanadium-dependent nitrogenase.</title>
        <authorList>
            <person name="Imhoff J.F."/>
            <person name="Rahn T."/>
            <person name="Kunzel S."/>
            <person name="Neulinger S.C."/>
        </authorList>
    </citation>
    <scope>NUCLEOTIDE SEQUENCE [LARGE SCALE GENOMIC DNA]</scope>
    <source>
        <strain evidence="7 8">DSM 161</strain>
    </source>
</reference>
<feature type="binding site" evidence="5">
    <location>
        <position position="210"/>
    </location>
    <ligand>
        <name>Ca(2+)</name>
        <dbReference type="ChEBI" id="CHEBI:29108"/>
    </ligand>
</feature>
<feature type="active site" description="Nucleophile" evidence="4">
    <location>
        <position position="273"/>
    </location>
</feature>
<evidence type="ECO:0000256" key="4">
    <source>
        <dbReference type="PIRSR" id="PIRSR001227-1"/>
    </source>
</evidence>
<dbReference type="CDD" id="cd03747">
    <property type="entry name" value="Ntn_PGA_like"/>
    <property type="match status" value="1"/>
</dbReference>